<feature type="signal peptide" evidence="1">
    <location>
        <begin position="1"/>
        <end position="25"/>
    </location>
</feature>
<name>A0A934MIN0_9HYPH</name>
<dbReference type="EMBL" id="JAEKJA010000015">
    <property type="protein sequence ID" value="MBJ3777356.1"/>
    <property type="molecule type" value="Genomic_DNA"/>
</dbReference>
<accession>A0A934MIN0</accession>
<evidence type="ECO:0000313" key="3">
    <source>
        <dbReference type="EMBL" id="MBJ3777356.1"/>
    </source>
</evidence>
<sequence length="546" mass="57151">MTSPIRRLVLAVLAGGFVASAGALADARAEIRPVIVGINDYAHFPDPGAAAPPTDLAGARNDAQEIARALRSAGVVVPPEQLLIDDRATLSAFLQAWDRALAGAGPDDVVLVTFSGHGGQEIETRPPFDETTDGRDETLLFHDFDPARPSLGRLTDDALQAMFLAAAPTRIVFVSDACHAAGLERDIAARITGLSRNAGVWELPLEEFAAPAESAEAEVVADAVPEEGAAPPPHVTQVFATASESRLVMETSFEGEAHGALSWFFARAIDGEADADEDGVLSQAELGDYLEDRVFTAMEQQQQPRVVPRDGAAVALPLGRRSGTTARPSAGALDDARLPGPVSVHFVGPAPFDLAACAVCVPGGRGAAVTFEAADDGWTVYNRTGDRIMTVASVDAALAQVRRAQLVATVDALKDPHLAPAGVAALQPPRRHPIGTIVGFRFTPPSSSLAYLTLFNIASDGAVQWGLEPPGVERLAPLRGPATMRFRVAPPAGADQLVALFCERPPLGLHDLLRRSGGAAPEPERVVAALGNTRCQAGRIGLFTGP</sequence>
<dbReference type="Pfam" id="PF00656">
    <property type="entry name" value="Peptidase_C14"/>
    <property type="match status" value="1"/>
</dbReference>
<reference evidence="3" key="1">
    <citation type="submission" date="2020-12" db="EMBL/GenBank/DDBJ databases">
        <title>Bacterial taxonomy.</title>
        <authorList>
            <person name="Pan X."/>
        </authorList>
    </citation>
    <scope>NUCLEOTIDE SEQUENCE</scope>
    <source>
        <strain evidence="3">B2012</strain>
    </source>
</reference>
<evidence type="ECO:0000256" key="1">
    <source>
        <dbReference type="SAM" id="SignalP"/>
    </source>
</evidence>
<dbReference type="Proteomes" id="UP000609531">
    <property type="component" value="Unassembled WGS sequence"/>
</dbReference>
<comment type="caution">
    <text evidence="3">The sequence shown here is derived from an EMBL/GenBank/DDBJ whole genome shotgun (WGS) entry which is preliminary data.</text>
</comment>
<dbReference type="GO" id="GO:0006508">
    <property type="term" value="P:proteolysis"/>
    <property type="evidence" value="ECO:0007669"/>
    <property type="project" value="InterPro"/>
</dbReference>
<organism evidence="3 4">
    <name type="scientific">Acuticoccus mangrovi</name>
    <dbReference type="NCBI Taxonomy" id="2796142"/>
    <lineage>
        <taxon>Bacteria</taxon>
        <taxon>Pseudomonadati</taxon>
        <taxon>Pseudomonadota</taxon>
        <taxon>Alphaproteobacteria</taxon>
        <taxon>Hyphomicrobiales</taxon>
        <taxon>Amorphaceae</taxon>
        <taxon>Acuticoccus</taxon>
    </lineage>
</organism>
<feature type="domain" description="Peptidase C14 caspase" evidence="2">
    <location>
        <begin position="34"/>
        <end position="270"/>
    </location>
</feature>
<dbReference type="Gene3D" id="3.40.50.1460">
    <property type="match status" value="1"/>
</dbReference>
<gene>
    <name evidence="3" type="ORF">JCR33_16730</name>
</gene>
<dbReference type="GO" id="GO:0004197">
    <property type="term" value="F:cysteine-type endopeptidase activity"/>
    <property type="evidence" value="ECO:0007669"/>
    <property type="project" value="InterPro"/>
</dbReference>
<feature type="chain" id="PRO_5037832114" evidence="1">
    <location>
        <begin position="26"/>
        <end position="546"/>
    </location>
</feature>
<keyword evidence="4" id="KW-1185">Reference proteome</keyword>
<proteinExistence type="predicted"/>
<keyword evidence="1" id="KW-0732">Signal</keyword>
<protein>
    <submittedName>
        <fullName evidence="3">Caspase family protein</fullName>
    </submittedName>
</protein>
<dbReference type="AlphaFoldDB" id="A0A934MIN0"/>
<dbReference type="PROSITE" id="PS00018">
    <property type="entry name" value="EF_HAND_1"/>
    <property type="match status" value="1"/>
</dbReference>
<dbReference type="InterPro" id="IPR018247">
    <property type="entry name" value="EF_Hand_1_Ca_BS"/>
</dbReference>
<dbReference type="InterPro" id="IPR011600">
    <property type="entry name" value="Pept_C14_caspase"/>
</dbReference>
<dbReference type="RefSeq" id="WP_198883264.1">
    <property type="nucleotide sequence ID" value="NZ_JAEKJA010000015.1"/>
</dbReference>
<evidence type="ECO:0000259" key="2">
    <source>
        <dbReference type="Pfam" id="PF00656"/>
    </source>
</evidence>
<evidence type="ECO:0000313" key="4">
    <source>
        <dbReference type="Proteomes" id="UP000609531"/>
    </source>
</evidence>